<proteinExistence type="predicted"/>
<dbReference type="PANTHER" id="PTHR42852:SF17">
    <property type="entry name" value="THIOREDOXIN-LIKE PROTEIN HI_1115"/>
    <property type="match status" value="1"/>
</dbReference>
<organism evidence="2 3">
    <name type="scientific">Methylomonas koyamae</name>
    <dbReference type="NCBI Taxonomy" id="702114"/>
    <lineage>
        <taxon>Bacteria</taxon>
        <taxon>Pseudomonadati</taxon>
        <taxon>Pseudomonadota</taxon>
        <taxon>Gammaproteobacteria</taxon>
        <taxon>Methylococcales</taxon>
        <taxon>Methylococcaceae</taxon>
        <taxon>Methylomonas</taxon>
    </lineage>
</organism>
<dbReference type="InterPro" id="IPR000866">
    <property type="entry name" value="AhpC/TSA"/>
</dbReference>
<dbReference type="InterPro" id="IPR050553">
    <property type="entry name" value="Thioredoxin_ResA/DsbE_sf"/>
</dbReference>
<dbReference type="AlphaFoldDB" id="A0A177NPZ1"/>
<dbReference type="CDD" id="cd03011">
    <property type="entry name" value="TlpA_like_ScsD_MtbDsbE"/>
    <property type="match status" value="1"/>
</dbReference>
<accession>A0A177NPZ1</accession>
<dbReference type="RefSeq" id="WP_064039336.1">
    <property type="nucleotide sequence ID" value="NZ_LUUJ01000044.1"/>
</dbReference>
<dbReference type="Gene3D" id="3.40.30.10">
    <property type="entry name" value="Glutaredoxin"/>
    <property type="match status" value="1"/>
</dbReference>
<evidence type="ECO:0000259" key="1">
    <source>
        <dbReference type="PROSITE" id="PS51352"/>
    </source>
</evidence>
<feature type="domain" description="Thioredoxin" evidence="1">
    <location>
        <begin position="26"/>
        <end position="160"/>
    </location>
</feature>
<dbReference type="InterPro" id="IPR013766">
    <property type="entry name" value="Thioredoxin_domain"/>
</dbReference>
<dbReference type="OrthoDB" id="9788279at2"/>
<dbReference type="PANTHER" id="PTHR42852">
    <property type="entry name" value="THIOL:DISULFIDE INTERCHANGE PROTEIN DSBE"/>
    <property type="match status" value="1"/>
</dbReference>
<dbReference type="GO" id="GO:0016209">
    <property type="term" value="F:antioxidant activity"/>
    <property type="evidence" value="ECO:0007669"/>
    <property type="project" value="InterPro"/>
</dbReference>
<protein>
    <submittedName>
        <fullName evidence="2">Alkyl hydroperoxide reductase</fullName>
    </submittedName>
</protein>
<gene>
    <name evidence="2" type="ORF">A1507_06100</name>
</gene>
<name>A0A177NPZ1_9GAMM</name>
<dbReference type="GO" id="GO:0016491">
    <property type="term" value="F:oxidoreductase activity"/>
    <property type="evidence" value="ECO:0007669"/>
    <property type="project" value="InterPro"/>
</dbReference>
<comment type="caution">
    <text evidence="2">The sequence shown here is derived from an EMBL/GenBank/DDBJ whole genome shotgun (WGS) entry which is preliminary data.</text>
</comment>
<sequence length="160" mass="17867">MRKKDWAFYLFAALFIFAGQFLAHRDLVTGTPPPITQTTLNGEAALKNLGSRPGLIYFWAEWCGVCRSMQNSVTQVGKDHPLATVAIRSGDDAKLESYLREKNLTWPVVNDNGGDIGQRYGVKAVPALFFTDRSGDIVFATAGYTSEWGIRSRLWLASWF</sequence>
<evidence type="ECO:0000313" key="2">
    <source>
        <dbReference type="EMBL" id="OAI19912.1"/>
    </source>
</evidence>
<dbReference type="InterPro" id="IPR036249">
    <property type="entry name" value="Thioredoxin-like_sf"/>
</dbReference>
<evidence type="ECO:0000313" key="3">
    <source>
        <dbReference type="Proteomes" id="UP000077857"/>
    </source>
</evidence>
<reference evidence="2 3" key="1">
    <citation type="submission" date="2016-03" db="EMBL/GenBank/DDBJ databases">
        <authorList>
            <person name="Ploux O."/>
        </authorList>
    </citation>
    <scope>NUCLEOTIDE SEQUENCE [LARGE SCALE GENOMIC DNA]</scope>
    <source>
        <strain evidence="2 3">R-45378</strain>
    </source>
</reference>
<dbReference type="SUPFAM" id="SSF52833">
    <property type="entry name" value="Thioredoxin-like"/>
    <property type="match status" value="1"/>
</dbReference>
<dbReference type="EMBL" id="LUUJ01000044">
    <property type="protein sequence ID" value="OAI19912.1"/>
    <property type="molecule type" value="Genomic_DNA"/>
</dbReference>
<dbReference type="Proteomes" id="UP000077857">
    <property type="component" value="Unassembled WGS sequence"/>
</dbReference>
<dbReference type="Pfam" id="PF00578">
    <property type="entry name" value="AhpC-TSA"/>
    <property type="match status" value="1"/>
</dbReference>
<dbReference type="PROSITE" id="PS51352">
    <property type="entry name" value="THIOREDOXIN_2"/>
    <property type="match status" value="1"/>
</dbReference>